<dbReference type="PROSITE" id="PS51842">
    <property type="entry name" value="IF_ROD_2"/>
    <property type="match status" value="1"/>
</dbReference>
<evidence type="ECO:0000256" key="6">
    <source>
        <dbReference type="SAM" id="MobiDB-lite"/>
    </source>
</evidence>
<evidence type="ECO:0000256" key="1">
    <source>
        <dbReference type="ARBA" id="ARBA00022744"/>
    </source>
</evidence>
<dbReference type="GeneID" id="101840337"/>
<feature type="region of interest" description="Disordered" evidence="6">
    <location>
        <begin position="532"/>
        <end position="570"/>
    </location>
</feature>
<proteinExistence type="inferred from homology"/>
<protein>
    <submittedName>
        <fullName evidence="9">Keratin, type II cytoskeletal 3</fullName>
    </submittedName>
</protein>
<evidence type="ECO:0000259" key="7">
    <source>
        <dbReference type="PROSITE" id="PS51842"/>
    </source>
</evidence>
<keyword evidence="8" id="KW-1185">Reference proteome</keyword>
<dbReference type="SUPFAM" id="SSF64593">
    <property type="entry name" value="Intermediate filament protein, coiled coil region"/>
    <property type="match status" value="1"/>
</dbReference>
<dbReference type="Gene3D" id="1.20.5.1160">
    <property type="entry name" value="Vasodilator-stimulated phosphoprotein"/>
    <property type="match status" value="1"/>
</dbReference>
<evidence type="ECO:0000256" key="5">
    <source>
        <dbReference type="SAM" id="Coils"/>
    </source>
</evidence>
<gene>
    <name evidence="9" type="primary">LOC101840337</name>
</gene>
<dbReference type="PROSITE" id="PS00226">
    <property type="entry name" value="IF_ROD_1"/>
    <property type="match status" value="1"/>
</dbReference>
<dbReference type="InterPro" id="IPR003054">
    <property type="entry name" value="Keratin_II"/>
</dbReference>
<organism evidence="8 9">
    <name type="scientific">Mesocricetus auratus</name>
    <name type="common">Golden hamster</name>
    <dbReference type="NCBI Taxonomy" id="10036"/>
    <lineage>
        <taxon>Eukaryota</taxon>
        <taxon>Metazoa</taxon>
        <taxon>Chordata</taxon>
        <taxon>Craniata</taxon>
        <taxon>Vertebrata</taxon>
        <taxon>Euteleostomi</taxon>
        <taxon>Mammalia</taxon>
        <taxon>Eutheria</taxon>
        <taxon>Euarchontoglires</taxon>
        <taxon>Glires</taxon>
        <taxon>Rodentia</taxon>
        <taxon>Myomorpha</taxon>
        <taxon>Muroidea</taxon>
        <taxon>Cricetidae</taxon>
        <taxon>Cricetinae</taxon>
        <taxon>Mesocricetus</taxon>
    </lineage>
</organism>
<dbReference type="PANTHER" id="PTHR45616:SF29">
    <property type="entry name" value="KERATIN, TYPE II CYTOSKELETAL 2 ORAL"/>
    <property type="match status" value="1"/>
</dbReference>
<dbReference type="Proteomes" id="UP000886700">
    <property type="component" value="Unplaced"/>
</dbReference>
<dbReference type="PRINTS" id="PR01276">
    <property type="entry name" value="TYPE2KERATIN"/>
</dbReference>
<feature type="domain" description="IF rod" evidence="7">
    <location>
        <begin position="156"/>
        <end position="468"/>
    </location>
</feature>
<dbReference type="InterPro" id="IPR039008">
    <property type="entry name" value="IF_rod_dom"/>
</dbReference>
<evidence type="ECO:0000256" key="3">
    <source>
        <dbReference type="ARBA" id="ARBA00023054"/>
    </source>
</evidence>
<accession>A0ABM2Y809</accession>
<keyword evidence="2 4" id="KW-0403">Intermediate filament</keyword>
<dbReference type="SMART" id="SM01391">
    <property type="entry name" value="Filament"/>
    <property type="match status" value="1"/>
</dbReference>
<dbReference type="Pfam" id="PF16208">
    <property type="entry name" value="Keratin_2_head"/>
    <property type="match status" value="1"/>
</dbReference>
<keyword evidence="3 5" id="KW-0175">Coiled coil</keyword>
<dbReference type="PANTHER" id="PTHR45616">
    <property type="entry name" value="GATA-TYPE DOMAIN-CONTAINING PROTEIN"/>
    <property type="match status" value="1"/>
</dbReference>
<dbReference type="Gene3D" id="1.20.5.500">
    <property type="entry name" value="Single helix bin"/>
    <property type="match status" value="1"/>
</dbReference>
<evidence type="ECO:0000313" key="9">
    <source>
        <dbReference type="RefSeq" id="XP_040610166.1"/>
    </source>
</evidence>
<reference evidence="9" key="1">
    <citation type="submission" date="2025-08" db="UniProtKB">
        <authorList>
            <consortium name="RefSeq"/>
        </authorList>
    </citation>
    <scope>IDENTIFICATION</scope>
    <source>
        <tissue evidence="9">Liver</tissue>
    </source>
</reference>
<keyword evidence="1" id="KW-0416">Keratin</keyword>
<dbReference type="InterPro" id="IPR032444">
    <property type="entry name" value="Keratin_2_head"/>
</dbReference>
<feature type="compositionally biased region" description="Low complexity" evidence="6">
    <location>
        <begin position="559"/>
        <end position="570"/>
    </location>
</feature>
<dbReference type="RefSeq" id="XP_040610166.1">
    <property type="nucleotide sequence ID" value="XM_040754232.1"/>
</dbReference>
<name>A0ABM2Y809_MESAU</name>
<comment type="similarity">
    <text evidence="4">Belongs to the intermediate filament family.</text>
</comment>
<evidence type="ECO:0000256" key="2">
    <source>
        <dbReference type="ARBA" id="ARBA00022754"/>
    </source>
</evidence>
<dbReference type="InterPro" id="IPR018039">
    <property type="entry name" value="IF_conserved"/>
</dbReference>
<dbReference type="Gene3D" id="1.20.5.170">
    <property type="match status" value="1"/>
</dbReference>
<evidence type="ECO:0000313" key="8">
    <source>
        <dbReference type="Proteomes" id="UP000886700"/>
    </source>
</evidence>
<feature type="coiled-coil region" evidence="5">
    <location>
        <begin position="366"/>
        <end position="407"/>
    </location>
</feature>
<dbReference type="Pfam" id="PF00038">
    <property type="entry name" value="Filament"/>
    <property type="match status" value="1"/>
</dbReference>
<sequence length="570" mass="60937">MSRQVCKTPGGGSQGFSSWSAVAFGSAIKNYVARSGAASVRAYGIRSGVPVFGSRTFYSLGRSSPISTSVAAGGSKIGRFGALLGSYSTGSGDGFGGGRGTAGGIGRTGGFGLAGVFNRPITFGSGAIQEVTVSKSLLQPISEETDTQTVERKVKGYELVKTLNDKLASFLDKACFVECQNKTLESIWALLQQQDPSSITSINSLDSRFESFISSLQAELDDITLERGRLDSELRNVQGTVADYKKKYGDEINKRIAAENYSVMLKKNVDSTHLVKMKLQANVDTLIKETNFLRDLFEAEMSQLQNHVNDLSMGNNHSLNLQSIISGTHTQFEEIAQRNKLVAELLYKTKLGELQTMAGRHEDDLRSSVKEQIAEINRIIQTLQAEVENAKKQREKLERAIMKTEQRGETAIGYANTKLQDSEAALKKGKDDLDGLLRDYQQLSEITMTLDMEISAYHQLLEGAEYRMSGGYQSAVSISVVNNSSSSALALSSGYRSGFGVGHGTGSDVRLASSSGSRFGSGFGGSSFSGGSSFGRGSRGSHGVRGGGVISGSNGGGSVNLSQSSRDNSK</sequence>
<feature type="compositionally biased region" description="Gly residues" evidence="6">
    <location>
        <begin position="532"/>
        <end position="558"/>
    </location>
</feature>
<evidence type="ECO:0000256" key="4">
    <source>
        <dbReference type="RuleBase" id="RU000685"/>
    </source>
</evidence>